<evidence type="ECO:0000313" key="6">
    <source>
        <dbReference type="RefSeq" id="XP_010266697.1"/>
    </source>
</evidence>
<dbReference type="RefSeq" id="XP_010266697.1">
    <property type="nucleotide sequence ID" value="XM_010268395.2"/>
</dbReference>
<dbReference type="CDD" id="cd07813">
    <property type="entry name" value="COQ10p_like"/>
    <property type="match status" value="1"/>
</dbReference>
<dbReference type="OMA" id="SCNLYFL"/>
<protein>
    <submittedName>
        <fullName evidence="6">Coenzyme Q-binding protein COQ10 homolog, mitochondrial</fullName>
    </submittedName>
</protein>
<sequence>MPPLVSASKAVGRLLSGRNNVGLLLRSARNRGRFGRFVQLRCLSSIAGIESASVDKLVGTDNDVNFPLRNIYSIVQRRNFLGCGDGEEGNVLSKTYEERRVIGYSPEQLFAVVAAVDLYEDFVPWCQRSEILRRNDDGSFDAELVIGFKFLVESYVSHVELNKPKSIKTTATESGLFDHLINIWEFNPGPVPGTCDLYFLVDFKFQSPLYRQVASMFFKEVVSRLVSSFTDRCRLIYGPGVQVLENSYGGQRA</sequence>
<dbReference type="PANTHER" id="PTHR12901">
    <property type="entry name" value="SPERM PROTEIN HOMOLOG"/>
    <property type="match status" value="1"/>
</dbReference>
<dbReference type="InterPro" id="IPR005031">
    <property type="entry name" value="COQ10_START"/>
</dbReference>
<evidence type="ECO:0000256" key="1">
    <source>
        <dbReference type="ARBA" id="ARBA00006885"/>
    </source>
</evidence>
<dbReference type="Proteomes" id="UP000189703">
    <property type="component" value="Unplaced"/>
</dbReference>
<dbReference type="AlphaFoldDB" id="A0A1U8AGE4"/>
<gene>
    <name evidence="6" type="primary">LOC104604146</name>
</gene>
<comment type="subunit">
    <text evidence="2">Interacts with coenzyme Q.</text>
</comment>
<dbReference type="eggNOG" id="KOG3177">
    <property type="taxonomic scope" value="Eukaryota"/>
</dbReference>
<evidence type="ECO:0000256" key="3">
    <source>
        <dbReference type="ARBA" id="ARBA00024947"/>
    </source>
</evidence>
<proteinExistence type="inferred from homology"/>
<keyword evidence="5" id="KW-1185">Reference proteome</keyword>
<dbReference type="STRING" id="4432.A0A1U8AGE4"/>
<dbReference type="FunCoup" id="A0A1U8AGE4">
    <property type="interactions" value="1272"/>
</dbReference>
<dbReference type="SUPFAM" id="SSF55961">
    <property type="entry name" value="Bet v1-like"/>
    <property type="match status" value="1"/>
</dbReference>
<dbReference type="GO" id="GO:0005739">
    <property type="term" value="C:mitochondrion"/>
    <property type="evidence" value="ECO:0000318"/>
    <property type="project" value="GO_Central"/>
</dbReference>
<dbReference type="OrthoDB" id="292693at2759"/>
<name>A0A1U8AGE4_NELNU</name>
<dbReference type="KEGG" id="nnu:104604146"/>
<dbReference type="GeneID" id="104604146"/>
<reference evidence="6" key="1">
    <citation type="submission" date="2025-08" db="UniProtKB">
        <authorList>
            <consortium name="RefSeq"/>
        </authorList>
    </citation>
    <scope>IDENTIFICATION</scope>
</reference>
<feature type="domain" description="Coenzyme Q-binding protein COQ10 START" evidence="4">
    <location>
        <begin position="102"/>
        <end position="229"/>
    </location>
</feature>
<accession>A0A1U8AGE4</accession>
<evidence type="ECO:0000259" key="4">
    <source>
        <dbReference type="Pfam" id="PF03364"/>
    </source>
</evidence>
<comment type="function">
    <text evidence="3">Required for the function of coenzyme Q in the respiratory chain. May serve as a chaperone or may be involved in the transport of Q6 from its site of synthesis to the catalytic sites of the respiratory complexes.</text>
</comment>
<dbReference type="InterPro" id="IPR044996">
    <property type="entry name" value="COQ10-like"/>
</dbReference>
<dbReference type="InParanoid" id="A0A1U8AGE4"/>
<evidence type="ECO:0000256" key="2">
    <source>
        <dbReference type="ARBA" id="ARBA00011814"/>
    </source>
</evidence>
<dbReference type="PANTHER" id="PTHR12901:SF10">
    <property type="entry name" value="COENZYME Q-BINDING PROTEIN COQ10, MITOCHONDRIAL"/>
    <property type="match status" value="1"/>
</dbReference>
<dbReference type="GO" id="GO:0045333">
    <property type="term" value="P:cellular respiration"/>
    <property type="evidence" value="ECO:0007669"/>
    <property type="project" value="InterPro"/>
</dbReference>
<dbReference type="InterPro" id="IPR023393">
    <property type="entry name" value="START-like_dom_sf"/>
</dbReference>
<dbReference type="Gene3D" id="3.30.530.20">
    <property type="match status" value="1"/>
</dbReference>
<evidence type="ECO:0000313" key="5">
    <source>
        <dbReference type="Proteomes" id="UP000189703"/>
    </source>
</evidence>
<comment type="similarity">
    <text evidence="1">Belongs to the COQ10 family.</text>
</comment>
<dbReference type="GO" id="GO:0048039">
    <property type="term" value="F:ubiquinone binding"/>
    <property type="evidence" value="ECO:0007669"/>
    <property type="project" value="InterPro"/>
</dbReference>
<dbReference type="Pfam" id="PF03364">
    <property type="entry name" value="Polyketide_cyc"/>
    <property type="match status" value="1"/>
</dbReference>
<organism evidence="5 6">
    <name type="scientific">Nelumbo nucifera</name>
    <name type="common">Sacred lotus</name>
    <dbReference type="NCBI Taxonomy" id="4432"/>
    <lineage>
        <taxon>Eukaryota</taxon>
        <taxon>Viridiplantae</taxon>
        <taxon>Streptophyta</taxon>
        <taxon>Embryophyta</taxon>
        <taxon>Tracheophyta</taxon>
        <taxon>Spermatophyta</taxon>
        <taxon>Magnoliopsida</taxon>
        <taxon>Proteales</taxon>
        <taxon>Nelumbonaceae</taxon>
        <taxon>Nelumbo</taxon>
    </lineage>
</organism>